<dbReference type="RefSeq" id="WP_108434356.1">
    <property type="nucleotide sequence ID" value="NZ_CP028918.1"/>
</dbReference>
<proteinExistence type="predicted"/>
<dbReference type="Gene3D" id="2.30.270.10">
    <property type="entry name" value="duf1285 protein"/>
    <property type="match status" value="1"/>
</dbReference>
<name>A0A2S0UI94_9RHOB</name>
<dbReference type="InterPro" id="IPR048342">
    <property type="entry name" value="DUF1285_C"/>
</dbReference>
<reference evidence="3 4" key="1">
    <citation type="submission" date="2018-04" db="EMBL/GenBank/DDBJ databases">
        <title>Genome sequencing of Gemmobacter.</title>
        <authorList>
            <person name="Yi H."/>
            <person name="Baek M.-G."/>
        </authorList>
    </citation>
    <scope>NUCLEOTIDE SEQUENCE [LARGE SCALE GENOMIC DNA]</scope>
    <source>
        <strain evidence="3 4">HYN0069</strain>
    </source>
</reference>
<sequence length="207" mass="22183">MTDGKDGIGKGEIGKAGLAGPLAEGLASAAGAASKRGLPPVHLWNPPYCGEIDIRIARDGTWFHEGTPIGRAGLVKLFSGILKREGDRFFLVTPVEKVGIRVDDAPFVAVDFTVLGEGAAQVLRFVTQVGDEVVAGPENPIRVQRDGAEGQPAPYVHVRAGLEALIDRKSFYRLIELGVHESHEGKSWFGLWSSGRFFPVIPTSDLT</sequence>
<evidence type="ECO:0000259" key="2">
    <source>
        <dbReference type="Pfam" id="PF21028"/>
    </source>
</evidence>
<evidence type="ECO:0000313" key="4">
    <source>
        <dbReference type="Proteomes" id="UP000244496"/>
    </source>
</evidence>
<feature type="domain" description="DUF1285" evidence="1">
    <location>
        <begin position="39"/>
        <end position="105"/>
    </location>
</feature>
<dbReference type="Gene3D" id="3.10.540.10">
    <property type="entry name" value="duf1285 like domain"/>
    <property type="match status" value="1"/>
</dbReference>
<dbReference type="Gene3D" id="2.20.70.10">
    <property type="match status" value="1"/>
</dbReference>
<gene>
    <name evidence="3" type="ORF">HYN69_02520</name>
</gene>
<dbReference type="KEGG" id="geh:HYN69_02520"/>
<dbReference type="Proteomes" id="UP000244496">
    <property type="component" value="Chromosome"/>
</dbReference>
<dbReference type="Pfam" id="PF06938">
    <property type="entry name" value="DUF1285_N"/>
    <property type="match status" value="1"/>
</dbReference>
<dbReference type="InterPro" id="IPR010707">
    <property type="entry name" value="DUF1285"/>
</dbReference>
<keyword evidence="4" id="KW-1185">Reference proteome</keyword>
<dbReference type="Pfam" id="PF21028">
    <property type="entry name" value="DUF1285_C"/>
    <property type="match status" value="1"/>
</dbReference>
<dbReference type="OrthoDB" id="3078366at2"/>
<organism evidence="3 4">
    <name type="scientific">Paragemmobacter aquarius</name>
    <dbReference type="NCBI Taxonomy" id="2169400"/>
    <lineage>
        <taxon>Bacteria</taxon>
        <taxon>Pseudomonadati</taxon>
        <taxon>Pseudomonadota</taxon>
        <taxon>Alphaproteobacteria</taxon>
        <taxon>Rhodobacterales</taxon>
        <taxon>Paracoccaceae</taxon>
        <taxon>Paragemmobacter</taxon>
    </lineage>
</organism>
<evidence type="ECO:0000259" key="1">
    <source>
        <dbReference type="Pfam" id="PF06938"/>
    </source>
</evidence>
<dbReference type="InterPro" id="IPR048341">
    <property type="entry name" value="DUF1285_N"/>
</dbReference>
<evidence type="ECO:0000313" key="3">
    <source>
        <dbReference type="EMBL" id="AWB47529.1"/>
    </source>
</evidence>
<feature type="domain" description="DUF1285" evidence="2">
    <location>
        <begin position="106"/>
        <end position="200"/>
    </location>
</feature>
<dbReference type="PIRSF" id="PIRSF029557">
    <property type="entry name" value="UCP029557"/>
    <property type="match status" value="1"/>
</dbReference>
<dbReference type="InterPro" id="IPR023361">
    <property type="entry name" value="DUF1285_beta_roll_sf"/>
</dbReference>
<accession>A0A2S0UI94</accession>
<protein>
    <submittedName>
        <fullName evidence="3">DUF1285 domain-containing protein</fullName>
    </submittedName>
</protein>
<dbReference type="EMBL" id="CP028918">
    <property type="protein sequence ID" value="AWB47529.1"/>
    <property type="molecule type" value="Genomic_DNA"/>
</dbReference>
<dbReference type="AlphaFoldDB" id="A0A2S0UI94"/>